<dbReference type="Gene3D" id="1.20.5.1930">
    <property type="match status" value="1"/>
</dbReference>
<evidence type="ECO:0000256" key="5">
    <source>
        <dbReference type="ARBA" id="ARBA00022741"/>
    </source>
</evidence>
<evidence type="ECO:0000256" key="9">
    <source>
        <dbReference type="SAM" id="Phobius"/>
    </source>
</evidence>
<dbReference type="InterPro" id="IPR005467">
    <property type="entry name" value="His_kinase_dom"/>
</dbReference>
<dbReference type="InterPro" id="IPR025828">
    <property type="entry name" value="Put_sensor_dom"/>
</dbReference>
<dbReference type="Proteomes" id="UP001205311">
    <property type="component" value="Unassembled WGS sequence"/>
</dbReference>
<sequence>MRLPARAGRRVAQTDLVLTRSFSDQLRRSARAAGVLLVNLASGVAALLLLVVWLGAMALCLVGVGVPLLVGVTALVRRFTGWERRRLGRVLGRLVSQRYRAPSDASMVARFRALVTDGASWRDLGWVAITATGGLVLGMATAYLVLGALNAITVPLWWWAMPSSDPVTPLPGVAVTSWSSALLVPFVGFAYLALATFAPVVAHLYARWGERVLTPNPAAHLAERVDYLSRTRAEVLEAHGTELRRIERDLHDGLQARLVNVSMYLGLLDELLADDHPGRAFARQARSQTQVALTELRAVVRSIYPPILSDRGLVGALRTAAEDCAVPCELDADDVGELPAAVESAAYFGATEALTNAVRHSGATHVRITVRRSPDLLTVRVHDDGVGGLEKALAEGVAGTGLAGIRTRLRAFDGTFTVHSPVGGPTELTMELPCAW</sequence>
<comment type="caution">
    <text evidence="11">The sequence shown here is derived from an EMBL/GenBank/DDBJ whole genome shotgun (WGS) entry which is preliminary data.</text>
</comment>
<dbReference type="PANTHER" id="PTHR24421">
    <property type="entry name" value="NITRATE/NITRITE SENSOR PROTEIN NARX-RELATED"/>
    <property type="match status" value="1"/>
</dbReference>
<keyword evidence="3" id="KW-0597">Phosphoprotein</keyword>
<keyword evidence="9" id="KW-1133">Transmembrane helix</keyword>
<organism evidence="11 12">
    <name type="scientific">Streptoalloteichus tenebrarius (strain ATCC 17920 / DSM 40477 / JCM 4838 / CBS 697.72 / NBRC 16177 / NCIMB 11028 / NRRL B-12390 / A12253. 1 / ISP 5477)</name>
    <name type="common">Streptomyces tenebrarius</name>
    <dbReference type="NCBI Taxonomy" id="1933"/>
    <lineage>
        <taxon>Bacteria</taxon>
        <taxon>Bacillati</taxon>
        <taxon>Actinomycetota</taxon>
        <taxon>Actinomycetes</taxon>
        <taxon>Pseudonocardiales</taxon>
        <taxon>Pseudonocardiaceae</taxon>
        <taxon>Streptoalloteichus</taxon>
    </lineage>
</organism>
<feature type="transmembrane region" description="Helical" evidence="9">
    <location>
        <begin position="180"/>
        <end position="206"/>
    </location>
</feature>
<dbReference type="InterPro" id="IPR003594">
    <property type="entry name" value="HATPase_dom"/>
</dbReference>
<dbReference type="Pfam" id="PF07730">
    <property type="entry name" value="HisKA_3"/>
    <property type="match status" value="1"/>
</dbReference>
<dbReference type="EC" id="2.7.13.3" evidence="2"/>
<evidence type="ECO:0000313" key="12">
    <source>
        <dbReference type="Proteomes" id="UP001205311"/>
    </source>
</evidence>
<keyword evidence="9" id="KW-0472">Membrane</keyword>
<dbReference type="PANTHER" id="PTHR24421:SF10">
    <property type="entry name" value="NITRATE_NITRITE SENSOR PROTEIN NARQ"/>
    <property type="match status" value="1"/>
</dbReference>
<evidence type="ECO:0000256" key="8">
    <source>
        <dbReference type="ARBA" id="ARBA00023012"/>
    </source>
</evidence>
<keyword evidence="9" id="KW-0812">Transmembrane</keyword>
<keyword evidence="12" id="KW-1185">Reference proteome</keyword>
<name>A0ABT1HRU5_STRSD</name>
<reference evidence="11 12" key="1">
    <citation type="submission" date="2022-06" db="EMBL/GenBank/DDBJ databases">
        <title>Genomic Encyclopedia of Archaeal and Bacterial Type Strains, Phase II (KMG-II): from individual species to whole genera.</title>
        <authorList>
            <person name="Goeker M."/>
        </authorList>
    </citation>
    <scope>NUCLEOTIDE SEQUENCE [LARGE SCALE GENOMIC DNA]</scope>
    <source>
        <strain evidence="11 12">DSM 40477</strain>
    </source>
</reference>
<feature type="transmembrane region" description="Helical" evidence="9">
    <location>
        <begin position="56"/>
        <end position="76"/>
    </location>
</feature>
<dbReference type="GO" id="GO:0016301">
    <property type="term" value="F:kinase activity"/>
    <property type="evidence" value="ECO:0007669"/>
    <property type="project" value="UniProtKB-KW"/>
</dbReference>
<protein>
    <recommendedName>
        <fullName evidence="2">histidine kinase</fullName>
        <ecNumber evidence="2">2.7.13.3</ecNumber>
    </recommendedName>
</protein>
<dbReference type="Gene3D" id="3.30.565.10">
    <property type="entry name" value="Histidine kinase-like ATPase, C-terminal domain"/>
    <property type="match status" value="1"/>
</dbReference>
<keyword evidence="6 11" id="KW-0418">Kinase</keyword>
<dbReference type="SMART" id="SM00387">
    <property type="entry name" value="HATPase_c"/>
    <property type="match status" value="1"/>
</dbReference>
<feature type="transmembrane region" description="Helical" evidence="9">
    <location>
        <begin position="30"/>
        <end position="50"/>
    </location>
</feature>
<evidence type="ECO:0000256" key="4">
    <source>
        <dbReference type="ARBA" id="ARBA00022679"/>
    </source>
</evidence>
<dbReference type="InterPro" id="IPR050482">
    <property type="entry name" value="Sensor_HK_TwoCompSys"/>
</dbReference>
<dbReference type="InterPro" id="IPR011712">
    <property type="entry name" value="Sig_transdc_His_kin_sub3_dim/P"/>
</dbReference>
<evidence type="ECO:0000256" key="1">
    <source>
        <dbReference type="ARBA" id="ARBA00000085"/>
    </source>
</evidence>
<feature type="domain" description="Histidine kinase" evidence="10">
    <location>
        <begin position="352"/>
        <end position="436"/>
    </location>
</feature>
<evidence type="ECO:0000256" key="7">
    <source>
        <dbReference type="ARBA" id="ARBA00022840"/>
    </source>
</evidence>
<evidence type="ECO:0000256" key="2">
    <source>
        <dbReference type="ARBA" id="ARBA00012438"/>
    </source>
</evidence>
<dbReference type="Pfam" id="PF02518">
    <property type="entry name" value="HATPase_c"/>
    <property type="match status" value="1"/>
</dbReference>
<dbReference type="EMBL" id="JAMTCP010000007">
    <property type="protein sequence ID" value="MCP2258239.1"/>
    <property type="molecule type" value="Genomic_DNA"/>
</dbReference>
<keyword evidence="5" id="KW-0547">Nucleotide-binding</keyword>
<dbReference type="CDD" id="cd16917">
    <property type="entry name" value="HATPase_UhpB-NarQ-NarX-like"/>
    <property type="match status" value="1"/>
</dbReference>
<keyword evidence="8" id="KW-0902">Two-component regulatory system</keyword>
<dbReference type="Pfam" id="PF13796">
    <property type="entry name" value="Sensor"/>
    <property type="match status" value="1"/>
</dbReference>
<evidence type="ECO:0000256" key="3">
    <source>
        <dbReference type="ARBA" id="ARBA00022553"/>
    </source>
</evidence>
<keyword evidence="7" id="KW-0067">ATP-binding</keyword>
<comment type="catalytic activity">
    <reaction evidence="1">
        <text>ATP + protein L-histidine = ADP + protein N-phospho-L-histidine.</text>
        <dbReference type="EC" id="2.7.13.3"/>
    </reaction>
</comment>
<keyword evidence="4" id="KW-0808">Transferase</keyword>
<proteinExistence type="predicted"/>
<feature type="transmembrane region" description="Helical" evidence="9">
    <location>
        <begin position="135"/>
        <end position="160"/>
    </location>
</feature>
<dbReference type="PROSITE" id="PS50109">
    <property type="entry name" value="HIS_KIN"/>
    <property type="match status" value="1"/>
</dbReference>
<evidence type="ECO:0000313" key="11">
    <source>
        <dbReference type="EMBL" id="MCP2258239.1"/>
    </source>
</evidence>
<evidence type="ECO:0000259" key="10">
    <source>
        <dbReference type="PROSITE" id="PS50109"/>
    </source>
</evidence>
<gene>
    <name evidence="11" type="ORF">LX15_001933</name>
</gene>
<evidence type="ECO:0000256" key="6">
    <source>
        <dbReference type="ARBA" id="ARBA00022777"/>
    </source>
</evidence>
<dbReference type="SUPFAM" id="SSF55874">
    <property type="entry name" value="ATPase domain of HSP90 chaperone/DNA topoisomerase II/histidine kinase"/>
    <property type="match status" value="1"/>
</dbReference>
<dbReference type="InterPro" id="IPR036890">
    <property type="entry name" value="HATPase_C_sf"/>
</dbReference>
<accession>A0ABT1HRU5</accession>